<feature type="region of interest" description="Disordered" evidence="1">
    <location>
        <begin position="1971"/>
        <end position="1997"/>
    </location>
</feature>
<feature type="region of interest" description="Disordered" evidence="1">
    <location>
        <begin position="103"/>
        <end position="131"/>
    </location>
</feature>
<evidence type="ECO:0000256" key="1">
    <source>
        <dbReference type="SAM" id="MobiDB-lite"/>
    </source>
</evidence>
<evidence type="ECO:0000313" key="4">
    <source>
        <dbReference type="Proteomes" id="UP000316125"/>
    </source>
</evidence>
<dbReference type="RefSeq" id="WP_140036014.1">
    <property type="nucleotide sequence ID" value="NZ_CP041040.1"/>
</dbReference>
<reference evidence="3 4" key="1">
    <citation type="submission" date="2019-06" db="EMBL/GenBank/DDBJ databases">
        <title>Complete genome of Microbacterium foliorum M2.</title>
        <authorList>
            <person name="Cao G."/>
        </authorList>
    </citation>
    <scope>NUCLEOTIDE SEQUENCE [LARGE SCALE GENOMIC DNA]</scope>
    <source>
        <strain evidence="3 4">M2</strain>
    </source>
</reference>
<keyword evidence="2" id="KW-0812">Transmembrane</keyword>
<dbReference type="SUPFAM" id="SSF49265">
    <property type="entry name" value="Fibronectin type III"/>
    <property type="match status" value="1"/>
</dbReference>
<dbReference type="EMBL" id="CP041040">
    <property type="protein sequence ID" value="QDE33725.1"/>
    <property type="molecule type" value="Genomic_DNA"/>
</dbReference>
<sequence>MAIGDRARAQANPRSRGRLITAISGIAALAVVLTLAITAQGYQSQEVPRLESSVWVMRDSGQYARVNTELAEIDTVRNVDDPEAVWQNGSAAVIYAQGNRQRWDVDPASPSDLLSDSSEEGTPIASEPTPAGTREILSAGAYVAYRTDTGQVSVTTLDTGAATALVDPFAGVEVEEGEDPPTYTADAIGLSPEGLLVLYSSDEGAIRRFDIDEHRFLGDPESVSAAPDAAEGLALTVVGERWAMLQTGTGELWLQGRDEPIELDVAEDARLQEGADAGEAVSIADSDGLVSVDLASGESERVAEATGVPATPVVVEGEMYAAWLDTGAGTLWADGETVPLRVPDEALDSSTIEPVFQENGDRAVLSEIGTGLIWTAPDGVLIPLEQWAIEDDTEQQEGTIIVEDVAEQMPPVAVDDAFGVRAGEQVILPVLLNDHDPNKKDVLSIDPESVSGGLGDPAFGDLTLVANGQSLVVAVKAGSGQASFTYAVTDGAAVSSPATVTLNVVDQESNSAPVWCGVDACQQEWPTPQLLPGGSTVVSALSGWVDPEGDPFVLSDAYETDSSSPVMVVPMADGRVAIRHTDPNAADAVISVTVVVEDVHGATAEKTLDVQVTGSPALVASPVALTARAGELQSVRISDHLSGGSGSYRLVDAVQTAATAQGLEVNPNAASGTVEMTVAEPGQYVVTYTAQDVSTQAEQSAVIRITAVDGSAGLAMAPLTAFVREGEDTTVDVLRAVQNTSGRVLMLADAVSSTPQLGVRVVGNESIRVNGTTEDGEPGVIGKATVTVADGTGAAVQGTVTVFLTPPSTVTRPIVFPDAITVRAGSLTRINVAANDVAPRGEPLVVLPEVTGSGESGELVFADRNALRYLAPTTPGTYRLTYSVSLERNPALSDNGVVTVTVVPPGTNRAPTPSTLTGRVLSGQTVSLPVPATGMDSDGDRVTLAGIDQPQKGSGTATISADGDAIVYRAPAAGVDGGQVTFRYTVRDPQGEQGTGVIRVGVLDADIDDAAPVTFSDYVRVEAGSTTPIVLDPRLNDLDPAQSDLEITELVPNAPPVKGNPLYDRLNALIDSDTSLEDGRIVLRAGDTAGTNSYFYTVRSTRTSSTSQGLIVVTVTDGAVADQPSVADTVLTARDREDLPERGIDVVTDRVSWPSGDVSSLTLSLWGDQPGFTVQGDRIVGAAPEDGALVPFQLKGKGAGGRDVVAYGFLRIPAFDDMQVQLKPGTTPVVVDEDASVSFDAADYVDLISSDAVEVGSGQFSAQRAAASCSAEGSGGVTYQAGREAPWSDTCLVQVRLQGQERWSFIDVPISIRPAEPQLLLSSISHTIAPGTTETVDMYSNMAAWEGGREGDAGSLEYRIVYSGSAFIVTRTGSQLTIEARADARPGNTENVSVTVPQYGEPSASVRLVVGAAPPDAPRGATFTTQCIVTNPSCTIDVVDVAGEYDPFAGKPGSGLRLMSLGAGSRCDVASVSTSGSTSITATWPGGGQAPGGQCIIPFVVSDAQGRTGTGTLTLDLQGFPQAPASVTTVGFTRSTVVLDVPLGEAGRAHPGVTGVTILQDGSPANASCSPAGGVYRCTVNGLVNGAPHVFTAAAVNAVGTSAATSPHTSWAYAAPEVSDATATPVYRPDGTERGRGIVELAVAASDDSLAFRIEETGQVINRTGATTTAEIALSPGPQNITIVPISQFQPPTGDGGNEGGAFRTSVTAAGTVYFDPAGTQARATSNTSIDVSGVAAQPNGSALGVDVVYLAWRSGDASCSADGNGRLRVSGAEAQSSSPTLAQLAEYSTYRVKACASNGFGVAESNTTEVFTFTFVEGPKGKTNYTVATQPSVQDNRYSYGLESPPEIDARDGFIARYNLYGSWLENFELSSDASPLPVVARSCHSVLTTYCSDPIEITARTVPTTVAVQFQECVPANPDDLFVVSRAARGSYSTIFTPDIVDGISVIDTRITWTGAYAPLKAITHRAPLCTQPEPDPVDPPDDPTDPSEPTDPEG</sequence>
<evidence type="ECO:0008006" key="5">
    <source>
        <dbReference type="Google" id="ProtNLM"/>
    </source>
</evidence>
<accession>A0A4Y5YMF3</accession>
<gene>
    <name evidence="3" type="ORF">FIV50_02275</name>
</gene>
<dbReference type="OrthoDB" id="5241356at2"/>
<protein>
    <recommendedName>
        <fullName evidence="5">Fibronectin type III domain-containing protein</fullName>
    </recommendedName>
</protein>
<dbReference type="Pfam" id="PF17963">
    <property type="entry name" value="Big_9"/>
    <property type="match status" value="2"/>
</dbReference>
<name>A0A4Y5YMF3_9MICO</name>
<feature type="compositionally biased region" description="Acidic residues" evidence="1">
    <location>
        <begin position="1978"/>
        <end position="1997"/>
    </location>
</feature>
<organism evidence="3 4">
    <name type="scientific">Microbacterium foliorum</name>
    <dbReference type="NCBI Taxonomy" id="104336"/>
    <lineage>
        <taxon>Bacteria</taxon>
        <taxon>Bacillati</taxon>
        <taxon>Actinomycetota</taxon>
        <taxon>Actinomycetes</taxon>
        <taxon>Micrococcales</taxon>
        <taxon>Microbacteriaceae</taxon>
        <taxon>Microbacterium</taxon>
    </lineage>
</organism>
<evidence type="ECO:0000256" key="2">
    <source>
        <dbReference type="SAM" id="Phobius"/>
    </source>
</evidence>
<dbReference type="InterPro" id="IPR036116">
    <property type="entry name" value="FN3_sf"/>
</dbReference>
<keyword evidence="2" id="KW-0472">Membrane</keyword>
<feature type="transmembrane region" description="Helical" evidence="2">
    <location>
        <begin position="20"/>
        <end position="42"/>
    </location>
</feature>
<proteinExistence type="predicted"/>
<dbReference type="Proteomes" id="UP000316125">
    <property type="component" value="Chromosome"/>
</dbReference>
<keyword evidence="2" id="KW-1133">Transmembrane helix</keyword>
<feature type="compositionally biased region" description="Low complexity" evidence="1">
    <location>
        <begin position="106"/>
        <end position="116"/>
    </location>
</feature>
<evidence type="ECO:0000313" key="3">
    <source>
        <dbReference type="EMBL" id="QDE33725.1"/>
    </source>
</evidence>